<dbReference type="EMBL" id="AP008955">
    <property type="protein sequence ID" value="BAH43253.1"/>
    <property type="molecule type" value="Genomic_DNA"/>
</dbReference>
<protein>
    <recommendedName>
        <fullName evidence="1">Copper amine oxidase-like N-terminal domain-containing protein</fullName>
    </recommendedName>
</protein>
<sequence length="379" mass="42832">MGKMVRLFTCLLAIFFIFFASVPVSYASLEKNPLQFELIELKFITSSDGSHYAQGYMRWGNISPYEIHDLKGSIDLVNGKGQKIGATPKTIDSYHLEAGDNDLGLFDIENFDLAPFVTHPSQIEGAYLKPTYTFTLGKKAEFKPNVIFGKQYHGMDQEKFYFRTFLLNQGEATATNFKYSGVSITDKKGLVHFYSETTHPVVNSSLRLEPGQYVYASFDIPLDFINSNVGKYEDIDDVSITYTHESSAPYIDNAALNVTVDNKKLVQQTFVENDVTYVSLRELADILGATIQWDDSTQTATLIEEDTWQGENKIIIPVGSNRFVHNGYPTTASAKAKLHNNTVLVVPLRDVVEMMYGYFDFEHKWGRRSIIVVPYTPDM</sequence>
<dbReference type="Proteomes" id="UP000001877">
    <property type="component" value="Chromosome"/>
</dbReference>
<accession>C0ZBU4</accession>
<dbReference type="STRING" id="358681.BBR47_22760"/>
<dbReference type="Pfam" id="PF07833">
    <property type="entry name" value="Cu_amine_oxidN1"/>
    <property type="match status" value="1"/>
</dbReference>
<dbReference type="Gene3D" id="3.30.457.10">
    <property type="entry name" value="Copper amine oxidase-like, N-terminal domain"/>
    <property type="match status" value="1"/>
</dbReference>
<dbReference type="KEGG" id="bbe:BBR47_22760"/>
<reference evidence="2 3" key="1">
    <citation type="submission" date="2005-03" db="EMBL/GenBank/DDBJ databases">
        <title>Brevibacillus brevis strain 47, complete genome.</title>
        <authorList>
            <person name="Hosoyama A."/>
            <person name="Yamada R."/>
            <person name="Hongo Y."/>
            <person name="Terui Y."/>
            <person name="Ankai A."/>
            <person name="Masuyama W."/>
            <person name="Sekiguchi M."/>
            <person name="Takeda T."/>
            <person name="Asano K."/>
            <person name="Ohji S."/>
            <person name="Ichikawa N."/>
            <person name="Narita S."/>
            <person name="Aoki N."/>
            <person name="Miura H."/>
            <person name="Matsushita S."/>
            <person name="Sekigawa T."/>
            <person name="Yamagata H."/>
            <person name="Yoshikawa H."/>
            <person name="Udaka S."/>
            <person name="Tanikawa S."/>
            <person name="Fujita N."/>
        </authorList>
    </citation>
    <scope>NUCLEOTIDE SEQUENCE [LARGE SCALE GENOMIC DNA]</scope>
    <source>
        <strain evidence="3">47 / JCM 6285 / NBRC 100599</strain>
    </source>
</reference>
<proteinExistence type="predicted"/>
<dbReference type="HOGENOM" id="CLU_061741_0_0_9"/>
<name>C0ZBU4_BREBN</name>
<gene>
    <name evidence="2" type="ordered locus">BBR47_22760</name>
</gene>
<dbReference type="SUPFAM" id="SSF55383">
    <property type="entry name" value="Copper amine oxidase, domain N"/>
    <property type="match status" value="1"/>
</dbReference>
<feature type="domain" description="Copper amine oxidase-like N-terminal" evidence="1">
    <location>
        <begin position="260"/>
        <end position="355"/>
    </location>
</feature>
<evidence type="ECO:0000313" key="3">
    <source>
        <dbReference type="Proteomes" id="UP000001877"/>
    </source>
</evidence>
<organism evidence="2 3">
    <name type="scientific">Brevibacillus brevis (strain 47 / JCM 6285 / NBRC 100599)</name>
    <dbReference type="NCBI Taxonomy" id="358681"/>
    <lineage>
        <taxon>Bacteria</taxon>
        <taxon>Bacillati</taxon>
        <taxon>Bacillota</taxon>
        <taxon>Bacilli</taxon>
        <taxon>Bacillales</taxon>
        <taxon>Paenibacillaceae</taxon>
        <taxon>Brevibacillus</taxon>
    </lineage>
</organism>
<dbReference type="AlphaFoldDB" id="C0ZBU4"/>
<keyword evidence="3" id="KW-1185">Reference proteome</keyword>
<dbReference type="InterPro" id="IPR012854">
    <property type="entry name" value="Cu_amine_oxidase-like_N"/>
</dbReference>
<evidence type="ECO:0000259" key="1">
    <source>
        <dbReference type="Pfam" id="PF07833"/>
    </source>
</evidence>
<dbReference type="RefSeq" id="WP_012685976.1">
    <property type="nucleotide sequence ID" value="NC_012491.1"/>
</dbReference>
<evidence type="ECO:0000313" key="2">
    <source>
        <dbReference type="EMBL" id="BAH43253.1"/>
    </source>
</evidence>
<dbReference type="InterPro" id="IPR036582">
    <property type="entry name" value="Mao_N_sf"/>
</dbReference>